<dbReference type="Proteomes" id="UP000265515">
    <property type="component" value="Unassembled WGS sequence"/>
</dbReference>
<dbReference type="Pfam" id="PF08284">
    <property type="entry name" value="RVP_2"/>
    <property type="match status" value="1"/>
</dbReference>
<feature type="region of interest" description="Disordered" evidence="1">
    <location>
        <begin position="317"/>
        <end position="337"/>
    </location>
</feature>
<dbReference type="CDD" id="cd00303">
    <property type="entry name" value="retropepsin_like"/>
    <property type="match status" value="1"/>
</dbReference>
<sequence>MIKDRVQKPLESIAEYRNRFYRMFVKTERGEQVGRDLFIDGLRSRTIRAKLRKQFSPINHTLQQIMAAAEEMERKFTANFLEGEDYPKEGDSSELARARAELAALQNKFGNMGFVSGPVTYMGQITPKRPAPSVIASVPVPVIPAPVMTAPPQSIENPVRTNESTAIFELTKTLISLIQESKREQREHNARLEAMMRSMRPIAVRAPPIQQGLAPAPALGGAANNLNVCYACQQPGHLARDYPHRPPQQRVGVAPMAATPIANGPGRVGALMEDMEGVGSALATTEEASELIPLDQYVSRGYPGLGRIGTIRPAPEQKEVAEWRPSPGEMESGGPTFVTREIDVPNIIRALDHRIPLPIGHLLSISEQANERMLQHCKVNRKRFALARTRNVKAKNPTPDENTAGTSDPIRVGLIQKDDHFLRIKSIPWKSAECDIEIWGIPYNAIIDSGAAVLAISLRVVESAGRKNDLIMLTEKDHLVLTDEEKIKTVGWMANIAFRLGKVHALGDVVVLDVNTYDVFFGLPALVALRANLDFERRAIILRNTGGKLYVVPMILTLRTTTNAVPRVSPMIAGTLRMIAWEDSADDEPSLRDADSNDDNDPEILKLARQRIYYTPPRTIARTMHLTSRNIQRTKAMILGEPLVQISRMVDSLEPPRTLYEGISPLLARYNDKKHYCDITDLPKSLLTPAKEIRLLRLGAEASSLEPPGHLEAKSDELGVKIATKTVPWQDICNGITPEGHMAIREEDAQMMTTVFSWRSNRSFISAPPPDVAKQSRTKQIDVRIWDQLFELHVPQYVPDEIHRLIADILTEYQGAISVTDTDIGLSLVI</sequence>
<dbReference type="InterPro" id="IPR001878">
    <property type="entry name" value="Znf_CCHC"/>
</dbReference>
<evidence type="ECO:0000313" key="4">
    <source>
        <dbReference type="Proteomes" id="UP000265515"/>
    </source>
</evidence>
<comment type="caution">
    <text evidence="3">The sequence shown here is derived from an EMBL/GenBank/DDBJ whole genome shotgun (WGS) entry which is preliminary data.</text>
</comment>
<organism evidence="3 4">
    <name type="scientific">Chara braunii</name>
    <name type="common">Braun's stonewort</name>
    <dbReference type="NCBI Taxonomy" id="69332"/>
    <lineage>
        <taxon>Eukaryota</taxon>
        <taxon>Viridiplantae</taxon>
        <taxon>Streptophyta</taxon>
        <taxon>Charophyceae</taxon>
        <taxon>Charales</taxon>
        <taxon>Characeae</taxon>
        <taxon>Chara</taxon>
    </lineage>
</organism>
<dbReference type="Pfam" id="PF00098">
    <property type="entry name" value="zf-CCHC"/>
    <property type="match status" value="1"/>
</dbReference>
<proteinExistence type="predicted"/>
<name>A0A388K0F0_CHABU</name>
<evidence type="ECO:0000256" key="1">
    <source>
        <dbReference type="SAM" id="MobiDB-lite"/>
    </source>
</evidence>
<evidence type="ECO:0000259" key="2">
    <source>
        <dbReference type="Pfam" id="PF00098"/>
    </source>
</evidence>
<protein>
    <recommendedName>
        <fullName evidence="2">CCHC-type domain-containing protein</fullName>
    </recommendedName>
</protein>
<dbReference type="EMBL" id="BFEA01000040">
    <property type="protein sequence ID" value="GBG63507.1"/>
    <property type="molecule type" value="Genomic_DNA"/>
</dbReference>
<accession>A0A388K0F0</accession>
<dbReference type="AlphaFoldDB" id="A0A388K0F0"/>
<dbReference type="Gramene" id="GBG63507">
    <property type="protein sequence ID" value="GBG63507"/>
    <property type="gene ID" value="CBR_g38575"/>
</dbReference>
<feature type="domain" description="CCHC-type" evidence="2">
    <location>
        <begin position="227"/>
        <end position="241"/>
    </location>
</feature>
<evidence type="ECO:0000313" key="3">
    <source>
        <dbReference type="EMBL" id="GBG63507.1"/>
    </source>
</evidence>
<keyword evidence="4" id="KW-1185">Reference proteome</keyword>
<dbReference type="SUPFAM" id="SSF50630">
    <property type="entry name" value="Acid proteases"/>
    <property type="match status" value="1"/>
</dbReference>
<dbReference type="GO" id="GO:0003676">
    <property type="term" value="F:nucleic acid binding"/>
    <property type="evidence" value="ECO:0007669"/>
    <property type="project" value="InterPro"/>
</dbReference>
<dbReference type="InterPro" id="IPR021109">
    <property type="entry name" value="Peptidase_aspartic_dom_sf"/>
</dbReference>
<dbReference type="GO" id="GO:0008270">
    <property type="term" value="F:zinc ion binding"/>
    <property type="evidence" value="ECO:0007669"/>
    <property type="project" value="InterPro"/>
</dbReference>
<reference evidence="3 4" key="1">
    <citation type="journal article" date="2018" name="Cell">
        <title>The Chara Genome: Secondary Complexity and Implications for Plant Terrestrialization.</title>
        <authorList>
            <person name="Nishiyama T."/>
            <person name="Sakayama H."/>
            <person name="Vries J.D."/>
            <person name="Buschmann H."/>
            <person name="Saint-Marcoux D."/>
            <person name="Ullrich K.K."/>
            <person name="Haas F.B."/>
            <person name="Vanderstraeten L."/>
            <person name="Becker D."/>
            <person name="Lang D."/>
            <person name="Vosolsobe S."/>
            <person name="Rombauts S."/>
            <person name="Wilhelmsson P.K.I."/>
            <person name="Janitza P."/>
            <person name="Kern R."/>
            <person name="Heyl A."/>
            <person name="Rumpler F."/>
            <person name="Villalobos L.I.A.C."/>
            <person name="Clay J.M."/>
            <person name="Skokan R."/>
            <person name="Toyoda A."/>
            <person name="Suzuki Y."/>
            <person name="Kagoshima H."/>
            <person name="Schijlen E."/>
            <person name="Tajeshwar N."/>
            <person name="Catarino B."/>
            <person name="Hetherington A.J."/>
            <person name="Saltykova A."/>
            <person name="Bonnot C."/>
            <person name="Breuninger H."/>
            <person name="Symeonidi A."/>
            <person name="Radhakrishnan G.V."/>
            <person name="Van Nieuwerburgh F."/>
            <person name="Deforce D."/>
            <person name="Chang C."/>
            <person name="Karol K.G."/>
            <person name="Hedrich R."/>
            <person name="Ulvskov P."/>
            <person name="Glockner G."/>
            <person name="Delwiche C.F."/>
            <person name="Petrasek J."/>
            <person name="Van de Peer Y."/>
            <person name="Friml J."/>
            <person name="Beilby M."/>
            <person name="Dolan L."/>
            <person name="Kohara Y."/>
            <person name="Sugano S."/>
            <person name="Fujiyama A."/>
            <person name="Delaux P.-M."/>
            <person name="Quint M."/>
            <person name="TheiBen G."/>
            <person name="Hagemann M."/>
            <person name="Harholt J."/>
            <person name="Dunand C."/>
            <person name="Zachgo S."/>
            <person name="Langdale J."/>
            <person name="Maumus F."/>
            <person name="Straeten D.V.D."/>
            <person name="Gould S.B."/>
            <person name="Rensing S.A."/>
        </authorList>
    </citation>
    <scope>NUCLEOTIDE SEQUENCE [LARGE SCALE GENOMIC DNA]</scope>
    <source>
        <strain evidence="3 4">S276</strain>
    </source>
</reference>
<gene>
    <name evidence="3" type="ORF">CBR_g38575</name>
</gene>
<dbReference type="Gene3D" id="2.40.70.10">
    <property type="entry name" value="Acid Proteases"/>
    <property type="match status" value="1"/>
</dbReference>
<dbReference type="Gene3D" id="4.10.60.10">
    <property type="entry name" value="Zinc finger, CCHC-type"/>
    <property type="match status" value="1"/>
</dbReference>